<evidence type="ECO:0000256" key="1">
    <source>
        <dbReference type="ARBA" id="ARBA00004533"/>
    </source>
</evidence>
<protein>
    <recommendedName>
        <fullName evidence="10">Acyltransferase</fullName>
    </recommendedName>
</protein>
<keyword evidence="5 7" id="KW-0472">Membrane</keyword>
<evidence type="ECO:0000256" key="4">
    <source>
        <dbReference type="ARBA" id="ARBA00022679"/>
    </source>
</evidence>
<accession>A0A1E7ZAQ0</accession>
<reference evidence="8 9" key="1">
    <citation type="submission" date="2016-08" db="EMBL/GenBank/DDBJ databases">
        <authorList>
            <person name="Seilhamer J.J."/>
        </authorList>
    </citation>
    <scope>NUCLEOTIDE SEQUENCE [LARGE SCALE GENOMIC DNA]</scope>
    <source>
        <strain evidence="8 9">KCTC 42603</strain>
    </source>
</reference>
<organism evidence="8 9">
    <name type="scientific">Alteromonas confluentis</name>
    <dbReference type="NCBI Taxonomy" id="1656094"/>
    <lineage>
        <taxon>Bacteria</taxon>
        <taxon>Pseudomonadati</taxon>
        <taxon>Pseudomonadota</taxon>
        <taxon>Gammaproteobacteria</taxon>
        <taxon>Alteromonadales</taxon>
        <taxon>Alteromonadaceae</taxon>
        <taxon>Alteromonas/Salinimonas group</taxon>
        <taxon>Alteromonas</taxon>
    </lineage>
</organism>
<dbReference type="GO" id="GO:0016746">
    <property type="term" value="F:acyltransferase activity"/>
    <property type="evidence" value="ECO:0007669"/>
    <property type="project" value="UniProtKB-KW"/>
</dbReference>
<dbReference type="InterPro" id="IPR014548">
    <property type="entry name" value="Ac_Trasf"/>
</dbReference>
<evidence type="ECO:0000256" key="7">
    <source>
        <dbReference type="SAM" id="Phobius"/>
    </source>
</evidence>
<evidence type="ECO:0000256" key="6">
    <source>
        <dbReference type="ARBA" id="ARBA00023315"/>
    </source>
</evidence>
<dbReference type="CDD" id="cd07984">
    <property type="entry name" value="LPLAT_LABLAT-like"/>
    <property type="match status" value="1"/>
</dbReference>
<dbReference type="PIRSF" id="PIRSF028561">
    <property type="entry name" value="Ac_Trasf"/>
    <property type="match status" value="1"/>
</dbReference>
<keyword evidence="2" id="KW-1003">Cell membrane</keyword>
<dbReference type="Pfam" id="PF03279">
    <property type="entry name" value="Lip_A_acyltrans"/>
    <property type="match status" value="1"/>
</dbReference>
<dbReference type="PANTHER" id="PTHR30606">
    <property type="entry name" value="LIPID A BIOSYNTHESIS LAUROYL ACYLTRANSFERASE"/>
    <property type="match status" value="1"/>
</dbReference>
<dbReference type="RefSeq" id="WP_070125605.1">
    <property type="nucleotide sequence ID" value="NZ_MDHN01000028.1"/>
</dbReference>
<evidence type="ECO:0000313" key="8">
    <source>
        <dbReference type="EMBL" id="OFC70532.1"/>
    </source>
</evidence>
<keyword evidence="3" id="KW-0997">Cell inner membrane</keyword>
<evidence type="ECO:0000256" key="5">
    <source>
        <dbReference type="ARBA" id="ARBA00023136"/>
    </source>
</evidence>
<dbReference type="EMBL" id="MDHN01000028">
    <property type="protein sequence ID" value="OFC70532.1"/>
    <property type="molecule type" value="Genomic_DNA"/>
</dbReference>
<dbReference type="GO" id="GO:0005886">
    <property type="term" value="C:plasma membrane"/>
    <property type="evidence" value="ECO:0007669"/>
    <property type="project" value="UniProtKB-SubCell"/>
</dbReference>
<sequence>MTASDKTATTEQQAHWSQTREAGTMAAMRLVFFIYRVCGRKVFSVIMYPVAMYFVLCRKEQREASLQYLNAHYRLKPEVLQRKPGYRHVLLHFKTFAEVILDKMLGWLDEISEKDFVLSSPENIEALHNDDRGQLIIGSHFGNLEFCRGFMHRYSSKVINILVYDKHAGNFVKMMQDENNESRLNVFQVDEFDVTTIMMLKEKIDAGEWVFIAGDRVPLSGLERTVDVQFLGQQAPLPIGPYMLAKALACPVKLMFAYRYKAADNKVLFDVAPLCDKLQINRKTRQQDLQNYAQQFASKLEAHCLKAPYQWFNFYDFWQPGDTTSLTAGTKGEGK</sequence>
<dbReference type="GO" id="GO:0009247">
    <property type="term" value="P:glycolipid biosynthetic process"/>
    <property type="evidence" value="ECO:0007669"/>
    <property type="project" value="UniProtKB-ARBA"/>
</dbReference>
<dbReference type="Proteomes" id="UP000175691">
    <property type="component" value="Unassembled WGS sequence"/>
</dbReference>
<evidence type="ECO:0008006" key="10">
    <source>
        <dbReference type="Google" id="ProtNLM"/>
    </source>
</evidence>
<comment type="caution">
    <text evidence="8">The sequence shown here is derived from an EMBL/GenBank/DDBJ whole genome shotgun (WGS) entry which is preliminary data.</text>
</comment>
<keyword evidence="7" id="KW-0812">Transmembrane</keyword>
<keyword evidence="4" id="KW-0808">Transferase</keyword>
<keyword evidence="6" id="KW-0012">Acyltransferase</keyword>
<dbReference type="PANTHER" id="PTHR30606:SF9">
    <property type="entry name" value="LIPID A BIOSYNTHESIS LAUROYLTRANSFERASE"/>
    <property type="match status" value="1"/>
</dbReference>
<proteinExistence type="predicted"/>
<dbReference type="STRING" id="1656094.BFC18_12275"/>
<evidence type="ECO:0000313" key="9">
    <source>
        <dbReference type="Proteomes" id="UP000175691"/>
    </source>
</evidence>
<dbReference type="AlphaFoldDB" id="A0A1E7ZAQ0"/>
<feature type="transmembrane region" description="Helical" evidence="7">
    <location>
        <begin position="33"/>
        <end position="56"/>
    </location>
</feature>
<evidence type="ECO:0000256" key="2">
    <source>
        <dbReference type="ARBA" id="ARBA00022475"/>
    </source>
</evidence>
<comment type="subcellular location">
    <subcellularLocation>
        <location evidence="1">Cell inner membrane</location>
    </subcellularLocation>
</comment>
<name>A0A1E7ZAQ0_9ALTE</name>
<evidence type="ECO:0000256" key="3">
    <source>
        <dbReference type="ARBA" id="ARBA00022519"/>
    </source>
</evidence>
<gene>
    <name evidence="8" type="ORF">BFC18_12275</name>
</gene>
<keyword evidence="7" id="KW-1133">Transmembrane helix</keyword>
<dbReference type="OrthoDB" id="9808633at2"/>
<keyword evidence="9" id="KW-1185">Reference proteome</keyword>
<dbReference type="InterPro" id="IPR004960">
    <property type="entry name" value="LipA_acyltrans"/>
</dbReference>